<keyword evidence="4 11" id="KW-0288">FMN</keyword>
<dbReference type="SUPFAM" id="SSF63380">
    <property type="entry name" value="Riboflavin synthase domain-like"/>
    <property type="match status" value="1"/>
</dbReference>
<dbReference type="GO" id="GO:0004783">
    <property type="term" value="F:sulfite reductase (NADPH) activity"/>
    <property type="evidence" value="ECO:0007669"/>
    <property type="project" value="UniProtKB-EC"/>
</dbReference>
<sequence length="612" mass="66670">MSANSNNQNSSVGAPGAILSEPQWNAITQSISGLNAQQLTWVSGYLAGLAASGQALPQGQAAAVPAAAGKAPVLTILFGSQTGNAKGIAQSLQAKVEAAGYSSKLISMADYKPRQIKNETHLAIVASTHGEGEPPDDAIELHEFLGTKKAPKVDKLKYAVLSLGDSSYEFFCQTGKDFDERLAKLGGKLVVPRVDCDVDYEAEAEAWVAKLIETLKDDFTSAGSAAVAMQTGSAVAAGTAAQVYTKKAPYQATLLTSQKITGRDSVKDIRHIEISLEDSGITYQAGDALGVWFKNDATLADEIITLIQASADQEVTVAEHTLSFKEALINKLELTLSYPGFVKAYQEASGCEALAKLLEDKAALRDYLADRQIIDIVRDHPHPVTAEQFVAACRPLTPRLYSIASSQSEVEDEVHLTIAHVDYDAFGNRHQGGASGYLCERLEEGSEVEVFVEPNDNFRLPENPDTPVIMIGPGTGIAPFRSFMQERDAQGAEGKNWLFFGNPHFTQDFLYQLEWQGYVKSGLLSKISLAFSRDQKDKIYVQHRLLEEGKEVYQWLEEGAHLYVCGDANQMAKDVESALLEIFRTHGGKSDEEAKAYLLSLRKAKRYQKDVY</sequence>
<dbReference type="PRINTS" id="PR00371">
    <property type="entry name" value="FPNCR"/>
</dbReference>
<evidence type="ECO:0000256" key="9">
    <source>
        <dbReference type="ARBA" id="ARBA00023192"/>
    </source>
</evidence>
<reference evidence="16" key="1">
    <citation type="journal article" date="2020" name="Int. J. Syst. Evol. Microbiol.">
        <title>Alteromonas alba sp. nov., a marine bacterium isolated from the seawater of the West Pacific Ocean.</title>
        <authorList>
            <person name="Sun C."/>
            <person name="Wu Y.-H."/>
            <person name="Xamxidin M."/>
            <person name="Cheng H."/>
            <person name="Xu X.-W."/>
        </authorList>
    </citation>
    <scope>NUCLEOTIDE SEQUENCE [LARGE SCALE GENOMIC DNA]</scope>
    <source>
        <strain evidence="16">190</strain>
    </source>
</reference>
<comment type="catalytic activity">
    <reaction evidence="10 11">
        <text>hydrogen sulfide + 3 NADP(+) + 3 H2O = sulfite + 3 NADPH + 4 H(+)</text>
        <dbReference type="Rhea" id="RHEA:13801"/>
        <dbReference type="ChEBI" id="CHEBI:15377"/>
        <dbReference type="ChEBI" id="CHEBI:15378"/>
        <dbReference type="ChEBI" id="CHEBI:17359"/>
        <dbReference type="ChEBI" id="CHEBI:29919"/>
        <dbReference type="ChEBI" id="CHEBI:57783"/>
        <dbReference type="ChEBI" id="CHEBI:58349"/>
        <dbReference type="EC" id="1.8.1.2"/>
    </reaction>
</comment>
<feature type="binding site" evidence="12">
    <location>
        <begin position="538"/>
        <end position="542"/>
    </location>
    <ligand>
        <name>NADP(+)</name>
        <dbReference type="ChEBI" id="CHEBI:58349"/>
    </ligand>
</feature>
<dbReference type="RefSeq" id="WP_105933317.1">
    <property type="nucleotide sequence ID" value="NZ_PVNP01000021.1"/>
</dbReference>
<feature type="binding site" evidence="12">
    <location>
        <begin position="80"/>
        <end position="85"/>
    </location>
    <ligand>
        <name>FMN</name>
        <dbReference type="ChEBI" id="CHEBI:58210"/>
    </ligand>
</feature>
<feature type="binding site" evidence="12">
    <location>
        <begin position="417"/>
        <end position="419"/>
    </location>
    <ligand>
        <name>FAD</name>
        <dbReference type="ChEBI" id="CHEBI:57692"/>
    </ligand>
</feature>
<evidence type="ECO:0000256" key="11">
    <source>
        <dbReference type="PIRNR" id="PIRNR000207"/>
    </source>
</evidence>
<feature type="binding site" evidence="12">
    <location>
        <position position="369"/>
    </location>
    <ligand>
        <name>FAD</name>
        <dbReference type="ChEBI" id="CHEBI:57692"/>
    </ligand>
</feature>
<evidence type="ECO:0000313" key="15">
    <source>
        <dbReference type="EMBL" id="PRO75023.1"/>
    </source>
</evidence>
<dbReference type="GO" id="GO:0019344">
    <property type="term" value="P:cysteine biosynthetic process"/>
    <property type="evidence" value="ECO:0007669"/>
    <property type="project" value="UniProtKB-KW"/>
</dbReference>
<evidence type="ECO:0000256" key="3">
    <source>
        <dbReference type="ARBA" id="ARBA00022630"/>
    </source>
</evidence>
<feature type="binding site" evidence="12">
    <location>
        <begin position="163"/>
        <end position="172"/>
    </location>
    <ligand>
        <name>FMN</name>
        <dbReference type="ChEBI" id="CHEBI:58210"/>
    </ligand>
</feature>
<dbReference type="PROSITE" id="PS50902">
    <property type="entry name" value="FLAVODOXIN_LIKE"/>
    <property type="match status" value="1"/>
</dbReference>
<dbReference type="Gene3D" id="3.40.50.80">
    <property type="entry name" value="Nucleotide-binding domain of ferredoxin-NADP reductase (FNR) module"/>
    <property type="match status" value="1"/>
</dbReference>
<dbReference type="InterPro" id="IPR001433">
    <property type="entry name" value="OxRdtase_FAD/NAD-bd"/>
</dbReference>
<evidence type="ECO:0000256" key="5">
    <source>
        <dbReference type="ARBA" id="ARBA00022827"/>
    </source>
</evidence>
<dbReference type="InterPro" id="IPR001094">
    <property type="entry name" value="Flavdoxin-like"/>
</dbReference>
<dbReference type="InterPro" id="IPR003097">
    <property type="entry name" value="CysJ-like_FAD-binding"/>
</dbReference>
<dbReference type="UniPathway" id="UPA00140">
    <property type="reaction ID" value="UER00207"/>
</dbReference>
<dbReference type="GO" id="GO:0010181">
    <property type="term" value="F:FMN binding"/>
    <property type="evidence" value="ECO:0007669"/>
    <property type="project" value="InterPro"/>
</dbReference>
<evidence type="ECO:0000259" key="14">
    <source>
        <dbReference type="PROSITE" id="PS51384"/>
    </source>
</evidence>
<comment type="pathway">
    <text evidence="11">Sulfur metabolism; hydrogen sulfide biosynthesis; hydrogen sulfide from sulfite (NADPH route): step 1/1.</text>
</comment>
<dbReference type="PANTHER" id="PTHR19384">
    <property type="entry name" value="NITRIC OXIDE SYNTHASE-RELATED"/>
    <property type="match status" value="1"/>
</dbReference>
<dbReference type="SUPFAM" id="SSF52343">
    <property type="entry name" value="Ferredoxin reductase-like, C-terminal NADP-linked domain"/>
    <property type="match status" value="1"/>
</dbReference>
<keyword evidence="1 11" id="KW-0813">Transport</keyword>
<name>A0A2S9VEZ7_9ALTE</name>
<evidence type="ECO:0000256" key="10">
    <source>
        <dbReference type="ARBA" id="ARBA00052219"/>
    </source>
</evidence>
<gene>
    <name evidence="15" type="ORF">C6Y40_03210</name>
</gene>
<comment type="function">
    <text evidence="11">Component of the sulfite reductase complex that catalyzes the 6-electron reduction of sulfite to sulfide. This is one of several activities required for the biosynthesis of L-cysteine from sulfate. The flavoprotein component catalyzes the electron flow from NADPH -&gt; FAD -&gt; FMN to the hemoprotein component.</text>
</comment>
<keyword evidence="6 11" id="KW-0521">NADP</keyword>
<dbReference type="Gene3D" id="2.40.30.10">
    <property type="entry name" value="Translation factors"/>
    <property type="match status" value="1"/>
</dbReference>
<keyword evidence="8 11" id="KW-0560">Oxidoreductase</keyword>
<feature type="binding site" evidence="12">
    <location>
        <position position="423"/>
    </location>
    <ligand>
        <name>FAD</name>
        <dbReference type="ChEBI" id="CHEBI:57692"/>
    </ligand>
</feature>
<dbReference type="InterPro" id="IPR017927">
    <property type="entry name" value="FAD-bd_FR_type"/>
</dbReference>
<keyword evidence="16" id="KW-1185">Reference proteome</keyword>
<dbReference type="FunFam" id="3.40.50.80:FF:000001">
    <property type="entry name" value="NADPH--cytochrome P450 reductase 1"/>
    <property type="match status" value="1"/>
</dbReference>
<keyword evidence="3 11" id="KW-0285">Flavoprotein</keyword>
<feature type="binding site" evidence="12">
    <location>
        <begin position="432"/>
        <end position="435"/>
    </location>
    <ligand>
        <name>FAD</name>
        <dbReference type="ChEBI" id="CHEBI:57692"/>
    </ligand>
</feature>
<keyword evidence="2 11" id="KW-0028">Amino-acid biosynthesis</keyword>
<dbReference type="Pfam" id="PF00667">
    <property type="entry name" value="FAD_binding_1"/>
    <property type="match status" value="1"/>
</dbReference>
<feature type="binding site" evidence="12">
    <location>
        <position position="335"/>
    </location>
    <ligand>
        <name>FAD</name>
        <dbReference type="ChEBI" id="CHEBI:57692"/>
    </ligand>
</feature>
<dbReference type="Pfam" id="PF00258">
    <property type="entry name" value="Flavodoxin_1"/>
    <property type="match status" value="1"/>
</dbReference>
<dbReference type="NCBIfam" id="TIGR01931">
    <property type="entry name" value="cysJ"/>
    <property type="match status" value="1"/>
</dbReference>
<evidence type="ECO:0000256" key="7">
    <source>
        <dbReference type="ARBA" id="ARBA00022982"/>
    </source>
</evidence>
<dbReference type="AlphaFoldDB" id="A0A2S9VEZ7"/>
<dbReference type="InterPro" id="IPR017938">
    <property type="entry name" value="Riboflavin_synthase-like_b-brl"/>
</dbReference>
<feature type="domain" description="FAD-binding FR-type" evidence="14">
    <location>
        <begin position="247"/>
        <end position="461"/>
    </location>
</feature>
<keyword evidence="7 11" id="KW-0249">Electron transport</keyword>
<keyword evidence="9 11" id="KW-0198">Cysteine biosynthesis</keyword>
<feature type="binding site" evidence="12">
    <location>
        <begin position="399"/>
        <end position="402"/>
    </location>
    <ligand>
        <name>FAD</name>
        <dbReference type="ChEBI" id="CHEBI:57692"/>
    </ligand>
</feature>
<dbReference type="GO" id="GO:0005829">
    <property type="term" value="C:cytosol"/>
    <property type="evidence" value="ECO:0007669"/>
    <property type="project" value="TreeGrafter"/>
</dbReference>
<accession>A0A2S9VEZ7</accession>
<dbReference type="InterPro" id="IPR010199">
    <property type="entry name" value="CysJ"/>
</dbReference>
<protein>
    <recommendedName>
        <fullName evidence="11">Sulfite reductase [NADPH] flavoprotein alpha-component</fullName>
        <shortName evidence="11">SiR-FP</shortName>
        <ecNumber evidence="11">1.8.1.2</ecNumber>
    </recommendedName>
</protein>
<dbReference type="Gene3D" id="3.40.50.360">
    <property type="match status" value="1"/>
</dbReference>
<comment type="subunit">
    <text evidence="11">Alpha(8)-beta(8). The alpha component is a flavoprotein, the beta component is a hemoprotein.</text>
</comment>
<dbReference type="PROSITE" id="PS51384">
    <property type="entry name" value="FAD_FR"/>
    <property type="match status" value="1"/>
</dbReference>
<dbReference type="EMBL" id="PVNP01000021">
    <property type="protein sequence ID" value="PRO75023.1"/>
    <property type="molecule type" value="Genomic_DNA"/>
</dbReference>
<evidence type="ECO:0000256" key="12">
    <source>
        <dbReference type="PIRSR" id="PIRSR000207-1"/>
    </source>
</evidence>
<dbReference type="InterPro" id="IPR023173">
    <property type="entry name" value="NADPH_Cyt_P450_Rdtase_alpha"/>
</dbReference>
<evidence type="ECO:0000259" key="13">
    <source>
        <dbReference type="PROSITE" id="PS50902"/>
    </source>
</evidence>
<evidence type="ECO:0000313" key="16">
    <source>
        <dbReference type="Proteomes" id="UP000238949"/>
    </source>
</evidence>
<keyword evidence="5 11" id="KW-0274">FAD</keyword>
<comment type="cofactor">
    <cofactor evidence="11 12">
        <name>FMN</name>
        <dbReference type="ChEBI" id="CHEBI:58210"/>
    </cofactor>
    <text evidence="11 12">Binds 1 FMN per subunit.</text>
</comment>
<dbReference type="GO" id="GO:0070814">
    <property type="term" value="P:hydrogen sulfide biosynthetic process"/>
    <property type="evidence" value="ECO:0007669"/>
    <property type="project" value="UniProtKB-UniPathway"/>
</dbReference>
<dbReference type="Gene3D" id="1.20.990.10">
    <property type="entry name" value="NADPH-cytochrome p450 Reductase, Chain A, domain 3"/>
    <property type="match status" value="1"/>
</dbReference>
<dbReference type="Pfam" id="PF00175">
    <property type="entry name" value="NAD_binding_1"/>
    <property type="match status" value="1"/>
</dbReference>
<dbReference type="PANTHER" id="PTHR19384:SF128">
    <property type="entry name" value="NADPH OXIDOREDUCTASE A"/>
    <property type="match status" value="1"/>
</dbReference>
<feature type="binding site" evidence="12">
    <location>
        <begin position="127"/>
        <end position="130"/>
    </location>
    <ligand>
        <name>FMN</name>
        <dbReference type="ChEBI" id="CHEBI:58210"/>
    </ligand>
</feature>
<evidence type="ECO:0000256" key="2">
    <source>
        <dbReference type="ARBA" id="ARBA00022605"/>
    </source>
</evidence>
<comment type="cofactor">
    <cofactor evidence="11 12">
        <name>FAD</name>
        <dbReference type="ChEBI" id="CHEBI:57692"/>
    </cofactor>
    <text evidence="11 12">Binds 1 FAD per subunit.</text>
</comment>
<organism evidence="15 16">
    <name type="scientific">Alteromonas alba</name>
    <dbReference type="NCBI Taxonomy" id="2079529"/>
    <lineage>
        <taxon>Bacteria</taxon>
        <taxon>Pseudomonadati</taxon>
        <taxon>Pseudomonadota</taxon>
        <taxon>Gammaproteobacteria</taxon>
        <taxon>Alteromonadales</taxon>
        <taxon>Alteromonadaceae</taxon>
        <taxon>Alteromonas/Salinimonas group</taxon>
        <taxon>Alteromonas</taxon>
    </lineage>
</organism>
<dbReference type="PIRSF" id="PIRSF000207">
    <property type="entry name" value="SiR-FP_CysJ"/>
    <property type="match status" value="1"/>
</dbReference>
<dbReference type="InterPro" id="IPR039261">
    <property type="entry name" value="FNR_nucleotide-bd"/>
</dbReference>
<dbReference type="GO" id="GO:0050660">
    <property type="term" value="F:flavin adenine dinucleotide binding"/>
    <property type="evidence" value="ECO:0007669"/>
    <property type="project" value="InterPro"/>
</dbReference>
<dbReference type="OrthoDB" id="9816402at2"/>
<dbReference type="InterPro" id="IPR008254">
    <property type="entry name" value="Flavodoxin/NO_synth"/>
</dbReference>
<dbReference type="InterPro" id="IPR001709">
    <property type="entry name" value="Flavoprot_Pyr_Nucl_cyt_Rdtase"/>
</dbReference>
<proteinExistence type="predicted"/>
<dbReference type="InterPro" id="IPR029039">
    <property type="entry name" value="Flavoprotein-like_sf"/>
</dbReference>
<evidence type="ECO:0000256" key="4">
    <source>
        <dbReference type="ARBA" id="ARBA00022643"/>
    </source>
</evidence>
<feature type="domain" description="Flavodoxin-like" evidence="13">
    <location>
        <begin position="74"/>
        <end position="212"/>
    </location>
</feature>
<dbReference type="EC" id="1.8.1.2" evidence="11"/>
<evidence type="ECO:0000256" key="6">
    <source>
        <dbReference type="ARBA" id="ARBA00022857"/>
    </source>
</evidence>
<dbReference type="Proteomes" id="UP000238949">
    <property type="component" value="Unassembled WGS sequence"/>
</dbReference>
<comment type="caution">
    <text evidence="15">The sequence shown here is derived from an EMBL/GenBank/DDBJ whole genome shotgun (WGS) entry which is preliminary data.</text>
</comment>
<feature type="binding site" evidence="12">
    <location>
        <position position="574"/>
    </location>
    <ligand>
        <name>NADP(+)</name>
        <dbReference type="ChEBI" id="CHEBI:58349"/>
    </ligand>
</feature>
<dbReference type="SUPFAM" id="SSF52218">
    <property type="entry name" value="Flavoproteins"/>
    <property type="match status" value="1"/>
</dbReference>
<dbReference type="CDD" id="cd06199">
    <property type="entry name" value="SiR"/>
    <property type="match status" value="1"/>
</dbReference>
<evidence type="ECO:0000256" key="1">
    <source>
        <dbReference type="ARBA" id="ARBA00022448"/>
    </source>
</evidence>
<feature type="binding site" evidence="12">
    <location>
        <begin position="532"/>
        <end position="533"/>
    </location>
    <ligand>
        <name>NADP(+)</name>
        <dbReference type="ChEBI" id="CHEBI:58349"/>
    </ligand>
</feature>
<feature type="binding site" evidence="12">
    <location>
        <position position="612"/>
    </location>
    <ligand>
        <name>FAD</name>
        <dbReference type="ChEBI" id="CHEBI:57692"/>
    </ligand>
</feature>
<evidence type="ECO:0000256" key="8">
    <source>
        <dbReference type="ARBA" id="ARBA00023002"/>
    </source>
</evidence>
<dbReference type="PRINTS" id="PR00369">
    <property type="entry name" value="FLAVODOXIN"/>
</dbReference>